<dbReference type="GO" id="GO:0032259">
    <property type="term" value="P:methylation"/>
    <property type="evidence" value="ECO:0007669"/>
    <property type="project" value="UniProtKB-KW"/>
</dbReference>
<keyword evidence="8" id="KW-0949">S-adenosyl-L-methionine</keyword>
<evidence type="ECO:0000256" key="3">
    <source>
        <dbReference type="ARBA" id="ARBA00011890"/>
    </source>
</evidence>
<proteinExistence type="inferred from homology"/>
<reference evidence="13" key="1">
    <citation type="journal article" date="2019" name="Int. J. Syst. Evol. Microbiol.">
        <title>The Global Catalogue of Microorganisms (GCM) 10K type strain sequencing project: providing services to taxonomists for standard genome sequencing and annotation.</title>
        <authorList>
            <consortium name="The Broad Institute Genomics Platform"/>
            <consortium name="The Broad Institute Genome Sequencing Center for Infectious Disease"/>
            <person name="Wu L."/>
            <person name="Ma J."/>
        </authorList>
    </citation>
    <scope>NUCLEOTIDE SEQUENCE [LARGE SCALE GENOMIC DNA]</scope>
    <source>
        <strain evidence="13">JCM 17137</strain>
    </source>
</reference>
<evidence type="ECO:0000256" key="9">
    <source>
        <dbReference type="ARBA" id="ARBA00030757"/>
    </source>
</evidence>
<keyword evidence="6 12" id="KW-0489">Methyltransferase</keyword>
<dbReference type="CDD" id="cd02440">
    <property type="entry name" value="AdoMet_MTases"/>
    <property type="match status" value="1"/>
</dbReference>
<evidence type="ECO:0000256" key="6">
    <source>
        <dbReference type="ARBA" id="ARBA00022603"/>
    </source>
</evidence>
<dbReference type="InterPro" id="IPR029063">
    <property type="entry name" value="SAM-dependent_MTases_sf"/>
</dbReference>
<name>A0ABP7GGT0_9ACTN</name>
<accession>A0ABP7GGT0</accession>
<comment type="similarity">
    <text evidence="2">Belongs to the methyltransferase superfamily. L-isoaspartyl/D-aspartyl protein methyltransferase family.</text>
</comment>
<dbReference type="PANTHER" id="PTHR11579">
    <property type="entry name" value="PROTEIN-L-ISOASPARTATE O-METHYLTRANSFERASE"/>
    <property type="match status" value="1"/>
</dbReference>
<evidence type="ECO:0000256" key="2">
    <source>
        <dbReference type="ARBA" id="ARBA00005369"/>
    </source>
</evidence>
<dbReference type="GO" id="GO:0008168">
    <property type="term" value="F:methyltransferase activity"/>
    <property type="evidence" value="ECO:0007669"/>
    <property type="project" value="UniProtKB-KW"/>
</dbReference>
<dbReference type="EC" id="2.1.1.77" evidence="3"/>
<evidence type="ECO:0000313" key="13">
    <source>
        <dbReference type="Proteomes" id="UP001500908"/>
    </source>
</evidence>
<comment type="subcellular location">
    <subcellularLocation>
        <location evidence="1">Cytoplasm</location>
    </subcellularLocation>
</comment>
<dbReference type="Proteomes" id="UP001500908">
    <property type="component" value="Unassembled WGS sequence"/>
</dbReference>
<dbReference type="Gene3D" id="3.40.50.150">
    <property type="entry name" value="Vaccinia Virus protein VP39"/>
    <property type="match status" value="1"/>
</dbReference>
<organism evidence="12 13">
    <name type="scientific">Salinactinospora qingdaonensis</name>
    <dbReference type="NCBI Taxonomy" id="702744"/>
    <lineage>
        <taxon>Bacteria</taxon>
        <taxon>Bacillati</taxon>
        <taxon>Actinomycetota</taxon>
        <taxon>Actinomycetes</taxon>
        <taxon>Streptosporangiales</taxon>
        <taxon>Nocardiopsidaceae</taxon>
        <taxon>Salinactinospora</taxon>
    </lineage>
</organism>
<keyword evidence="5" id="KW-0963">Cytoplasm</keyword>
<evidence type="ECO:0000256" key="5">
    <source>
        <dbReference type="ARBA" id="ARBA00022490"/>
    </source>
</evidence>
<comment type="caution">
    <text evidence="12">The sequence shown here is derived from an EMBL/GenBank/DDBJ whole genome shotgun (WGS) entry which is preliminary data.</text>
</comment>
<gene>
    <name evidence="12" type="ORF">GCM10022402_47500</name>
</gene>
<protein>
    <recommendedName>
        <fullName evidence="4">Protein-L-isoaspartate O-methyltransferase</fullName>
        <ecNumber evidence="3">2.1.1.77</ecNumber>
    </recommendedName>
    <alternativeName>
        <fullName evidence="11">L-isoaspartyl protein carboxyl methyltransferase</fullName>
    </alternativeName>
    <alternativeName>
        <fullName evidence="9">Protein L-isoaspartyl methyltransferase</fullName>
    </alternativeName>
    <alternativeName>
        <fullName evidence="10">Protein-beta-aspartate methyltransferase</fullName>
    </alternativeName>
</protein>
<evidence type="ECO:0000256" key="8">
    <source>
        <dbReference type="ARBA" id="ARBA00022691"/>
    </source>
</evidence>
<dbReference type="InterPro" id="IPR000682">
    <property type="entry name" value="PCMT"/>
</dbReference>
<dbReference type="Pfam" id="PF01135">
    <property type="entry name" value="PCMT"/>
    <property type="match status" value="1"/>
</dbReference>
<evidence type="ECO:0000313" key="12">
    <source>
        <dbReference type="EMBL" id="GAA3764766.1"/>
    </source>
</evidence>
<dbReference type="SUPFAM" id="SSF53335">
    <property type="entry name" value="S-adenosyl-L-methionine-dependent methyltransferases"/>
    <property type="match status" value="1"/>
</dbReference>
<keyword evidence="13" id="KW-1185">Reference proteome</keyword>
<dbReference type="RefSeq" id="WP_344976818.1">
    <property type="nucleotide sequence ID" value="NZ_BAABDD010000043.1"/>
</dbReference>
<evidence type="ECO:0000256" key="1">
    <source>
        <dbReference type="ARBA" id="ARBA00004496"/>
    </source>
</evidence>
<dbReference type="EMBL" id="BAABDD010000043">
    <property type="protein sequence ID" value="GAA3764766.1"/>
    <property type="molecule type" value="Genomic_DNA"/>
</dbReference>
<evidence type="ECO:0000256" key="11">
    <source>
        <dbReference type="ARBA" id="ARBA00031350"/>
    </source>
</evidence>
<sequence length="368" mass="39928">MAVDDFAAPALPDRVGTVPREYFVPQAAWVMPMRDAPSYWIDRAADPEGWRRAVYSDTTILTQVDDGETELCAESAGSAVASSSNTAPSLVADFLALLDAYDGDRVLEVGTGTGWTAALLAARVGQRNVTTVEVDRQVARQAVANLECAGFAPRVVVGDGAQGVAEEAPFDRVHVTCAVREVPYAWVEQTRPGGVIVAPWAPTSVAGHQLRLVVTGEAAVGRLWGEAAFMMLRQQRFRPPDAPDEAREPQARIDPRRITRAGVGLRVALAGLIPGVAVSGLDRPDGVHQVMVRHVASGSDAVCRKPPDLLPQVKQYGPRDLWDELEAAYLTWVGWGEPDWDRFGVTVDAEGQHLWLDKPDNRISKVQR</sequence>
<keyword evidence="7" id="KW-0808">Transferase</keyword>
<evidence type="ECO:0000256" key="7">
    <source>
        <dbReference type="ARBA" id="ARBA00022679"/>
    </source>
</evidence>
<dbReference type="PANTHER" id="PTHR11579:SF0">
    <property type="entry name" value="PROTEIN-L-ISOASPARTATE(D-ASPARTATE) O-METHYLTRANSFERASE"/>
    <property type="match status" value="1"/>
</dbReference>
<evidence type="ECO:0000256" key="10">
    <source>
        <dbReference type="ARBA" id="ARBA00031323"/>
    </source>
</evidence>
<evidence type="ECO:0000256" key="4">
    <source>
        <dbReference type="ARBA" id="ARBA00013346"/>
    </source>
</evidence>